<reference evidence="3 4" key="1">
    <citation type="submission" date="2015-09" db="EMBL/GenBank/DDBJ databases">
        <title>Genome Sequences of Mycobacterium immunogenum Isolates, Recuperated from a Chloraminated Drinking Water Distribution System Simulator Subjected to Episodes of Nitrification.</title>
        <authorList>
            <person name="Gomez-Alvarez V."/>
            <person name="Revetta R.P."/>
        </authorList>
    </citation>
    <scope>NUCLEOTIDE SEQUENCE [LARGE SCALE GENOMIC DNA]</scope>
    <source>
        <strain evidence="1 3">H008</strain>
        <strain evidence="2 4">H076</strain>
    </source>
</reference>
<sequence>MMIRGLAAIAAATAVICGGCSTSPQTPAAGSGTPSPQLAVNVSIKGGAVTPTNATLSARVSEPIVVHVDSDAADELHVHSTPDHSFEIQPTNAQTFEFTVNVPGKVDVELHKLKKTIATITVQP</sequence>
<dbReference type="Proteomes" id="UP000037962">
    <property type="component" value="Unassembled WGS sequence"/>
</dbReference>
<dbReference type="EMBL" id="LJFS01000096">
    <property type="protein sequence ID" value="KPG18696.1"/>
    <property type="molecule type" value="Genomic_DNA"/>
</dbReference>
<evidence type="ECO:0000313" key="4">
    <source>
        <dbReference type="Proteomes" id="UP000037962"/>
    </source>
</evidence>
<evidence type="ECO:0008006" key="5">
    <source>
        <dbReference type="Google" id="ProtNLM"/>
    </source>
</evidence>
<dbReference type="AlphaFoldDB" id="A0A7V8LRF5"/>
<evidence type="ECO:0000313" key="2">
    <source>
        <dbReference type="EMBL" id="KPG18696.1"/>
    </source>
</evidence>
<dbReference type="Proteomes" id="UP000037843">
    <property type="component" value="Unassembled WGS sequence"/>
</dbReference>
<proteinExistence type="predicted"/>
<dbReference type="EMBL" id="LJFO01000003">
    <property type="protein sequence ID" value="KPG14587.1"/>
    <property type="molecule type" value="Genomic_DNA"/>
</dbReference>
<organism evidence="1 3">
    <name type="scientific">Mycobacteroides immunogenum</name>
    <dbReference type="NCBI Taxonomy" id="83262"/>
    <lineage>
        <taxon>Bacteria</taxon>
        <taxon>Bacillati</taxon>
        <taxon>Actinomycetota</taxon>
        <taxon>Actinomycetes</taxon>
        <taxon>Mycobacteriales</taxon>
        <taxon>Mycobacteriaceae</taxon>
        <taxon>Mycobacteroides</taxon>
    </lineage>
</organism>
<dbReference type="SUPFAM" id="SSF49503">
    <property type="entry name" value="Cupredoxins"/>
    <property type="match status" value="1"/>
</dbReference>
<evidence type="ECO:0000313" key="3">
    <source>
        <dbReference type="Proteomes" id="UP000037843"/>
    </source>
</evidence>
<protein>
    <recommendedName>
        <fullName evidence="5">EfeO-type cupredoxin-like domain-containing protein</fullName>
    </recommendedName>
</protein>
<accession>A0A7V8LRF5</accession>
<dbReference type="KEGG" id="miz:BAB75_08830"/>
<gene>
    <name evidence="1" type="ORF">AN908_08760</name>
    <name evidence="2" type="ORF">AN912_30465</name>
</gene>
<name>A0A7V8LRF5_9MYCO</name>
<dbReference type="InterPro" id="IPR008972">
    <property type="entry name" value="Cupredoxin"/>
</dbReference>
<comment type="caution">
    <text evidence="1">The sequence shown here is derived from an EMBL/GenBank/DDBJ whole genome shotgun (WGS) entry which is preliminary data.</text>
</comment>
<keyword evidence="4" id="KW-1185">Reference proteome</keyword>
<evidence type="ECO:0000313" key="1">
    <source>
        <dbReference type="EMBL" id="KPG14587.1"/>
    </source>
</evidence>